<evidence type="ECO:0000313" key="2">
    <source>
        <dbReference type="Proteomes" id="UP000277204"/>
    </source>
</evidence>
<dbReference type="EMBL" id="UZAI01002365">
    <property type="protein sequence ID" value="VDO70827.1"/>
    <property type="molecule type" value="Genomic_DNA"/>
</dbReference>
<protein>
    <submittedName>
        <fullName evidence="1">Uncharacterized protein</fullName>
    </submittedName>
</protein>
<dbReference type="PANTHER" id="PTHR47027">
    <property type="entry name" value="REVERSE TRANSCRIPTASE DOMAIN-CONTAINING PROTEIN"/>
    <property type="match status" value="1"/>
</dbReference>
<dbReference type="Pfam" id="PF20049">
    <property type="entry name" value="DUF6451"/>
    <property type="match status" value="1"/>
</dbReference>
<dbReference type="PANTHER" id="PTHR47027:SF25">
    <property type="entry name" value="REVERSE TRANSCRIPTASE DOMAIN-CONTAINING PROTEIN"/>
    <property type="match status" value="1"/>
</dbReference>
<reference evidence="1 2" key="1">
    <citation type="submission" date="2018-11" db="EMBL/GenBank/DDBJ databases">
        <authorList>
            <consortium name="Pathogen Informatics"/>
        </authorList>
    </citation>
    <scope>NUCLEOTIDE SEQUENCE [LARGE SCALE GENOMIC DNA]</scope>
    <source>
        <strain evidence="1 2">Zambia</strain>
    </source>
</reference>
<organism evidence="1 2">
    <name type="scientific">Schistosoma margrebowiei</name>
    <dbReference type="NCBI Taxonomy" id="48269"/>
    <lineage>
        <taxon>Eukaryota</taxon>
        <taxon>Metazoa</taxon>
        <taxon>Spiralia</taxon>
        <taxon>Lophotrochozoa</taxon>
        <taxon>Platyhelminthes</taxon>
        <taxon>Trematoda</taxon>
        <taxon>Digenea</taxon>
        <taxon>Strigeidida</taxon>
        <taxon>Schistosomatoidea</taxon>
        <taxon>Schistosomatidae</taxon>
        <taxon>Schistosoma</taxon>
    </lineage>
</organism>
<dbReference type="InterPro" id="IPR045609">
    <property type="entry name" value="DUF6451"/>
</dbReference>
<keyword evidence="2" id="KW-1185">Reference proteome</keyword>
<name>A0A183LRG2_9TREM</name>
<evidence type="ECO:0000313" key="1">
    <source>
        <dbReference type="EMBL" id="VDO70827.1"/>
    </source>
</evidence>
<dbReference type="Proteomes" id="UP000277204">
    <property type="component" value="Unassembled WGS sequence"/>
</dbReference>
<proteinExistence type="predicted"/>
<dbReference type="AlphaFoldDB" id="A0A183LRG2"/>
<accession>A0A183LRG2</accession>
<sequence length="146" mass="16867">MIYFIHPIYSNKFKCSSSFCSKRPQHKQRENKILKYNTENNSPIASDRETVEEVESFTHLGRIIDKRGASDADLKARIGNARTAFLQSKNIWKSKQRLTDTKVTIFNTDVRIVLLYRGETSKTTTTTIKNLQVLINNCLPNIMNVR</sequence>
<gene>
    <name evidence="1" type="ORF">SMRZ_LOCUS6387</name>
</gene>